<dbReference type="Pfam" id="PF03221">
    <property type="entry name" value="HTH_Tnp_Tc5"/>
    <property type="match status" value="1"/>
</dbReference>
<dbReference type="GO" id="GO:0003677">
    <property type="term" value="F:DNA binding"/>
    <property type="evidence" value="ECO:0007669"/>
    <property type="project" value="UniProtKB-KW"/>
</dbReference>
<dbReference type="Pfam" id="PF03184">
    <property type="entry name" value="DDE_1"/>
    <property type="match status" value="1"/>
</dbReference>
<dbReference type="PROSITE" id="PS51253">
    <property type="entry name" value="HTH_CENPB"/>
    <property type="match status" value="1"/>
</dbReference>
<dbReference type="InterPro" id="IPR050863">
    <property type="entry name" value="CenT-Element_Derived"/>
</dbReference>
<evidence type="ECO:0000259" key="6">
    <source>
        <dbReference type="PROSITE" id="PS51253"/>
    </source>
</evidence>
<dbReference type="SMART" id="SM00674">
    <property type="entry name" value="CENPB"/>
    <property type="match status" value="1"/>
</dbReference>
<feature type="domain" description="HTH CENPB-type" evidence="6">
    <location>
        <begin position="51"/>
        <end position="121"/>
    </location>
</feature>
<keyword evidence="8" id="KW-1185">Reference proteome</keyword>
<protein>
    <recommendedName>
        <fullName evidence="6">HTH CENPB-type domain-containing protein</fullName>
    </recommendedName>
</protein>
<dbReference type="Proteomes" id="UP000054481">
    <property type="component" value="Unassembled WGS sequence"/>
</dbReference>
<dbReference type="Pfam" id="PF05225">
    <property type="entry name" value="HTH_psq"/>
    <property type="match status" value="1"/>
</dbReference>
<dbReference type="PANTHER" id="PTHR19303:SF74">
    <property type="entry name" value="POGO TRANSPOSABLE ELEMENT WITH KRAB DOMAIN"/>
    <property type="match status" value="1"/>
</dbReference>
<organism evidence="7 8">
    <name type="scientific">Hirsutella minnesotensis 3608</name>
    <dbReference type="NCBI Taxonomy" id="1043627"/>
    <lineage>
        <taxon>Eukaryota</taxon>
        <taxon>Fungi</taxon>
        <taxon>Dikarya</taxon>
        <taxon>Ascomycota</taxon>
        <taxon>Pezizomycotina</taxon>
        <taxon>Sordariomycetes</taxon>
        <taxon>Hypocreomycetidae</taxon>
        <taxon>Hypocreales</taxon>
        <taxon>Ophiocordycipitaceae</taxon>
        <taxon>Hirsutella</taxon>
    </lineage>
</organism>
<keyword evidence="3" id="KW-0539">Nucleus</keyword>
<dbReference type="OrthoDB" id="5396311at2759"/>
<feature type="coiled-coil region" evidence="4">
    <location>
        <begin position="479"/>
        <end position="506"/>
    </location>
</feature>
<evidence type="ECO:0000313" key="7">
    <source>
        <dbReference type="EMBL" id="KJZ69393.1"/>
    </source>
</evidence>
<dbReference type="InterPro" id="IPR004875">
    <property type="entry name" value="DDE_SF_endonuclease_dom"/>
</dbReference>
<evidence type="ECO:0000256" key="4">
    <source>
        <dbReference type="SAM" id="Coils"/>
    </source>
</evidence>
<dbReference type="Gene3D" id="1.10.10.60">
    <property type="entry name" value="Homeodomain-like"/>
    <property type="match status" value="1"/>
</dbReference>
<evidence type="ECO:0000313" key="8">
    <source>
        <dbReference type="Proteomes" id="UP000054481"/>
    </source>
</evidence>
<dbReference type="PANTHER" id="PTHR19303">
    <property type="entry name" value="TRANSPOSON"/>
    <property type="match status" value="1"/>
</dbReference>
<dbReference type="InterPro" id="IPR007889">
    <property type="entry name" value="HTH_Psq"/>
</dbReference>
<gene>
    <name evidence="7" type="ORF">HIM_11209</name>
</gene>
<evidence type="ECO:0000256" key="2">
    <source>
        <dbReference type="ARBA" id="ARBA00023125"/>
    </source>
</evidence>
<evidence type="ECO:0000256" key="5">
    <source>
        <dbReference type="SAM" id="MobiDB-lite"/>
    </source>
</evidence>
<dbReference type="InterPro" id="IPR009057">
    <property type="entry name" value="Homeodomain-like_sf"/>
</dbReference>
<evidence type="ECO:0000256" key="3">
    <source>
        <dbReference type="ARBA" id="ARBA00023242"/>
    </source>
</evidence>
<sequence>MPRGSKYTEQSMQQALFAIKNGMTQSQASRIWGIPRGSLQGRIRGSHPIKEAKESTQRLSKEQEKHLCEWVLNQAAVGLPPTHQQLRELAGRIVRASGDLQPLGKNWITGFLARNPEVKTIRGRSMDSDRINGASVAIIKDWFQVMSLPVVKAIPPQFRFNMDETGLLEGLGANGLVLGSSEKREALKKRLGTRCWTTIVECVSSDRNGPESRWGYNDLGGMTGITGMVWYESVMVWYAGTALPPLVIFKGQDLQPYWFPEELDFLRDWHFAASPKGWTTDSLALQWLREVFIPQIRGQTDGPVLLIVDGHGSHQTDDFMYECYQNNILLLFLPPHASHVLQPLDISVFSPVKGAYRRQLEKITSLDDSSPLGKATFLQCYSQARAAGLTERNIKGGWRGSGLWPVNLAKPLMSRFVLNGPPAPTTPKKKGNSGPPGSRDNLKTPHRSQEVHRIILQLGRRSYVDRTVRRLFGKVGRSLDQQNTQLAEAQLRIQQLEHQLHRLRPQKRKKILQDPNGRFVRIDKIMETKKRLAQALNPISIAAANQDAEFNSLCNSWQLE</sequence>
<keyword evidence="2" id="KW-0238">DNA-binding</keyword>
<dbReference type="AlphaFoldDB" id="A0A0F7ZRC9"/>
<evidence type="ECO:0000256" key="1">
    <source>
        <dbReference type="ARBA" id="ARBA00004123"/>
    </source>
</evidence>
<reference evidence="7 8" key="1">
    <citation type="journal article" date="2014" name="Genome Biol. Evol.">
        <title>Comparative genomics and transcriptomics analyses reveal divergent lifestyle features of nematode endoparasitic fungus Hirsutella minnesotensis.</title>
        <authorList>
            <person name="Lai Y."/>
            <person name="Liu K."/>
            <person name="Zhang X."/>
            <person name="Zhang X."/>
            <person name="Li K."/>
            <person name="Wang N."/>
            <person name="Shu C."/>
            <person name="Wu Y."/>
            <person name="Wang C."/>
            <person name="Bushley K.E."/>
            <person name="Xiang M."/>
            <person name="Liu X."/>
        </authorList>
    </citation>
    <scope>NUCLEOTIDE SEQUENCE [LARGE SCALE GENOMIC DNA]</scope>
    <source>
        <strain evidence="7 8">3608</strain>
    </source>
</reference>
<proteinExistence type="predicted"/>
<feature type="compositionally biased region" description="Basic and acidic residues" evidence="5">
    <location>
        <begin position="440"/>
        <end position="449"/>
    </location>
</feature>
<dbReference type="InterPro" id="IPR006600">
    <property type="entry name" value="HTH_CenpB_DNA-bd_dom"/>
</dbReference>
<comment type="subcellular location">
    <subcellularLocation>
        <location evidence="1">Nucleus</location>
    </subcellularLocation>
</comment>
<keyword evidence="4" id="KW-0175">Coiled coil</keyword>
<name>A0A0F7ZRC9_9HYPO</name>
<feature type="region of interest" description="Disordered" evidence="5">
    <location>
        <begin position="417"/>
        <end position="449"/>
    </location>
</feature>
<dbReference type="EMBL" id="KQ030720">
    <property type="protein sequence ID" value="KJZ69393.1"/>
    <property type="molecule type" value="Genomic_DNA"/>
</dbReference>
<dbReference type="SUPFAM" id="SSF46689">
    <property type="entry name" value="Homeodomain-like"/>
    <property type="match status" value="1"/>
</dbReference>
<dbReference type="GO" id="GO:0005634">
    <property type="term" value="C:nucleus"/>
    <property type="evidence" value="ECO:0007669"/>
    <property type="project" value="UniProtKB-SubCell"/>
</dbReference>
<accession>A0A0F7ZRC9</accession>